<proteinExistence type="predicted"/>
<feature type="transmembrane region" description="Helical" evidence="1">
    <location>
        <begin position="189"/>
        <end position="208"/>
    </location>
</feature>
<dbReference type="GO" id="GO:0009103">
    <property type="term" value="P:lipopolysaccharide biosynthetic process"/>
    <property type="evidence" value="ECO:0007669"/>
    <property type="project" value="TreeGrafter"/>
</dbReference>
<organism evidence="3 4">
    <name type="scientific">Isoptericola jiangsuensis</name>
    <dbReference type="NCBI Taxonomy" id="548579"/>
    <lineage>
        <taxon>Bacteria</taxon>
        <taxon>Bacillati</taxon>
        <taxon>Actinomycetota</taxon>
        <taxon>Actinomycetes</taxon>
        <taxon>Micrococcales</taxon>
        <taxon>Promicromonosporaceae</taxon>
        <taxon>Isoptericola</taxon>
    </lineage>
</organism>
<feature type="domain" description="Acyltransferase 3" evidence="2">
    <location>
        <begin position="17"/>
        <end position="310"/>
    </location>
</feature>
<feature type="transmembrane region" description="Helical" evidence="1">
    <location>
        <begin position="291"/>
        <end position="308"/>
    </location>
</feature>
<feature type="transmembrane region" description="Helical" evidence="1">
    <location>
        <begin position="268"/>
        <end position="284"/>
    </location>
</feature>
<feature type="transmembrane region" description="Helical" evidence="1">
    <location>
        <begin position="100"/>
        <end position="117"/>
    </location>
</feature>
<feature type="transmembrane region" description="Helical" evidence="1">
    <location>
        <begin position="152"/>
        <end position="177"/>
    </location>
</feature>
<keyword evidence="1" id="KW-0472">Membrane</keyword>
<dbReference type="GO" id="GO:0016747">
    <property type="term" value="F:acyltransferase activity, transferring groups other than amino-acyl groups"/>
    <property type="evidence" value="ECO:0007669"/>
    <property type="project" value="InterPro"/>
</dbReference>
<comment type="caution">
    <text evidence="3">The sequence shown here is derived from an EMBL/GenBank/DDBJ whole genome shotgun (WGS) entry which is preliminary data.</text>
</comment>
<protein>
    <submittedName>
        <fullName evidence="3">Peptidoglycan/LPS O-acetylase OafA/YrhL</fullName>
    </submittedName>
</protein>
<gene>
    <name evidence="3" type="ORF">ATJ88_2920</name>
</gene>
<accession>A0A2A9F099</accession>
<dbReference type="Proteomes" id="UP000224130">
    <property type="component" value="Unassembled WGS sequence"/>
</dbReference>
<evidence type="ECO:0000256" key="1">
    <source>
        <dbReference type="SAM" id="Phobius"/>
    </source>
</evidence>
<dbReference type="InterPro" id="IPR050879">
    <property type="entry name" value="Acyltransferase_3"/>
</dbReference>
<sequence>MSTPSDPAAPETKPRFHSVDALRGVAALAVVLFHLLRNSPQADTLAATFPAPYVTASDYARGGVAVFFVLSGLVITYTVRDLGRRPRDALRYSARRQLRLDPPYWAMMAVVLAIAAAERLVPGLDYRSIGAADVAANAVYVQGFAAATPVLAVAWTLCLEVQFYLVIVLLVLLAGRLPHGDDVTARRRTVRWTAWTLGAASLVLLATGTSTGPWFLGTWWMFCLGATVAWYLVGDVGPATLGVALGVVALAVAVETATGAADPWRTEWFAWTTAALLAVLVATGRLGVRPWGWLIFLGTISYSLYLVHLPSSTP</sequence>
<dbReference type="OrthoDB" id="9807745at2"/>
<keyword evidence="4" id="KW-1185">Reference proteome</keyword>
<dbReference type="AlphaFoldDB" id="A0A2A9F099"/>
<evidence type="ECO:0000313" key="4">
    <source>
        <dbReference type="Proteomes" id="UP000224130"/>
    </source>
</evidence>
<feature type="transmembrane region" description="Helical" evidence="1">
    <location>
        <begin position="59"/>
        <end position="79"/>
    </location>
</feature>
<keyword evidence="1" id="KW-1133">Transmembrane helix</keyword>
<dbReference type="PANTHER" id="PTHR23028">
    <property type="entry name" value="ACETYLTRANSFERASE"/>
    <property type="match status" value="1"/>
</dbReference>
<name>A0A2A9F099_9MICO</name>
<reference evidence="3 4" key="1">
    <citation type="submission" date="2017-10" db="EMBL/GenBank/DDBJ databases">
        <title>Sequencing the genomes of 1000 actinobacteria strains.</title>
        <authorList>
            <person name="Klenk H.-P."/>
        </authorList>
    </citation>
    <scope>NUCLEOTIDE SEQUENCE [LARGE SCALE GENOMIC DNA]</scope>
    <source>
        <strain evidence="3 4">DSM 21863</strain>
    </source>
</reference>
<dbReference type="RefSeq" id="WP_098464438.1">
    <property type="nucleotide sequence ID" value="NZ_PDJJ01000001.1"/>
</dbReference>
<dbReference type="GO" id="GO:0016020">
    <property type="term" value="C:membrane"/>
    <property type="evidence" value="ECO:0007669"/>
    <property type="project" value="TreeGrafter"/>
</dbReference>
<dbReference type="InterPro" id="IPR002656">
    <property type="entry name" value="Acyl_transf_3_dom"/>
</dbReference>
<dbReference type="Pfam" id="PF01757">
    <property type="entry name" value="Acyl_transf_3"/>
    <property type="match status" value="1"/>
</dbReference>
<evidence type="ECO:0000313" key="3">
    <source>
        <dbReference type="EMBL" id="PFG44201.1"/>
    </source>
</evidence>
<dbReference type="PANTHER" id="PTHR23028:SF53">
    <property type="entry name" value="ACYL_TRANSF_3 DOMAIN-CONTAINING PROTEIN"/>
    <property type="match status" value="1"/>
</dbReference>
<dbReference type="EMBL" id="PDJJ01000001">
    <property type="protein sequence ID" value="PFG44201.1"/>
    <property type="molecule type" value="Genomic_DNA"/>
</dbReference>
<feature type="transmembrane region" description="Helical" evidence="1">
    <location>
        <begin position="240"/>
        <end position="262"/>
    </location>
</feature>
<keyword evidence="1" id="KW-0812">Transmembrane</keyword>
<evidence type="ECO:0000259" key="2">
    <source>
        <dbReference type="Pfam" id="PF01757"/>
    </source>
</evidence>